<evidence type="ECO:0000313" key="4">
    <source>
        <dbReference type="EMBL" id="MFC6239331.1"/>
    </source>
</evidence>
<keyword evidence="2" id="KW-0472">Membrane</keyword>
<feature type="compositionally biased region" description="Basic and acidic residues" evidence="1">
    <location>
        <begin position="447"/>
        <end position="458"/>
    </location>
</feature>
<keyword evidence="2" id="KW-1133">Transmembrane helix</keyword>
<comment type="caution">
    <text evidence="4">The sequence shown here is derived from an EMBL/GenBank/DDBJ whole genome shotgun (WGS) entry which is preliminary data.</text>
</comment>
<reference evidence="5" key="1">
    <citation type="journal article" date="2019" name="Int. J. Syst. Evol. Microbiol.">
        <title>The Global Catalogue of Microorganisms (GCM) 10K type strain sequencing project: providing services to taxonomists for standard genome sequencing and annotation.</title>
        <authorList>
            <consortium name="The Broad Institute Genomics Platform"/>
            <consortium name="The Broad Institute Genome Sequencing Center for Infectious Disease"/>
            <person name="Wu L."/>
            <person name="Ma J."/>
        </authorList>
    </citation>
    <scope>NUCLEOTIDE SEQUENCE [LARGE SCALE GENOMIC DNA]</scope>
    <source>
        <strain evidence="5">CGMCC 4.7317</strain>
    </source>
</reference>
<sequence length="458" mass="47922">MSARQAPPGWYTPDGTDPTTLRYWDGTAWTQHYSTVAALPPPVARTPVAPPLPAARPLPTPKPLPAVRPLPVAPGAASSGIPSWLVSWPAILIGFVLCFVPGLVLLWLRPTSSTKVKALCSAAAFSAMVLGFAAPSSLAQRGSDVAAPPAALVPPSAQPSASPTSTPSPTLTSQTPAATPTPSATPTPTVSASRPAARSAAVVALASLRVKGRAPKTGYSREMFGPAWVDVDRNGCDTRNDMLIATLTDRTMSGSCKVMAGTLADPYTASTILFVRGGASEVDVDHLVSLSDAWQKGATTWTYAKRVAFGNDPLNLQPTDASANRQKGDGDAATWLPPNKPYRCTYVARQIAVKKKYQLWVTGAERDAMIRVLRACPDQALPAPGPQPTIASNTGGPPPAATPKPTPTPTKPSSGGSLDPRFGTCREAIAAGFGPYFSGVDPEYDWYTDRDSDGKVCE</sequence>
<feature type="region of interest" description="Disordered" evidence="1">
    <location>
        <begin position="380"/>
        <end position="422"/>
    </location>
</feature>
<feature type="domain" description="Excalibur calcium-binding" evidence="3">
    <location>
        <begin position="421"/>
        <end position="458"/>
    </location>
</feature>
<dbReference type="SMART" id="SM00894">
    <property type="entry name" value="Excalibur"/>
    <property type="match status" value="1"/>
</dbReference>
<gene>
    <name evidence="4" type="ORF">ACFQGU_15765</name>
</gene>
<keyword evidence="5" id="KW-1185">Reference proteome</keyword>
<evidence type="ECO:0000256" key="1">
    <source>
        <dbReference type="SAM" id="MobiDB-lite"/>
    </source>
</evidence>
<accession>A0ABW1T3N1</accession>
<dbReference type="PANTHER" id="PTHR24094">
    <property type="entry name" value="SECRETED PROTEIN"/>
    <property type="match status" value="1"/>
</dbReference>
<dbReference type="Pfam" id="PF05901">
    <property type="entry name" value="Excalibur"/>
    <property type="match status" value="1"/>
</dbReference>
<dbReference type="InterPro" id="IPR011089">
    <property type="entry name" value="GmrSD_C"/>
</dbReference>
<dbReference type="InterPro" id="IPR018929">
    <property type="entry name" value="DUF2510"/>
</dbReference>
<feature type="region of interest" description="Disordered" evidence="1">
    <location>
        <begin position="434"/>
        <end position="458"/>
    </location>
</feature>
<feature type="compositionally biased region" description="Pro residues" evidence="1">
    <location>
        <begin position="396"/>
        <end position="410"/>
    </location>
</feature>
<dbReference type="Proteomes" id="UP001596138">
    <property type="component" value="Unassembled WGS sequence"/>
</dbReference>
<protein>
    <submittedName>
        <fullName evidence="4">DUF1524 domain-containing protein</fullName>
    </submittedName>
</protein>
<feature type="transmembrane region" description="Helical" evidence="2">
    <location>
        <begin position="119"/>
        <end position="138"/>
    </location>
</feature>
<dbReference type="RefSeq" id="WP_386768534.1">
    <property type="nucleotide sequence ID" value="NZ_JBHSTI010000017.1"/>
</dbReference>
<keyword evidence="2" id="KW-0812">Transmembrane</keyword>
<organism evidence="4 5">
    <name type="scientific">Longivirga aurantiaca</name>
    <dbReference type="NCBI Taxonomy" id="1837743"/>
    <lineage>
        <taxon>Bacteria</taxon>
        <taxon>Bacillati</taxon>
        <taxon>Actinomycetota</taxon>
        <taxon>Actinomycetes</taxon>
        <taxon>Sporichthyales</taxon>
        <taxon>Sporichthyaceae</taxon>
        <taxon>Longivirga</taxon>
    </lineage>
</organism>
<proteinExistence type="predicted"/>
<feature type="transmembrane region" description="Helical" evidence="2">
    <location>
        <begin position="86"/>
        <end position="107"/>
    </location>
</feature>
<evidence type="ECO:0000256" key="2">
    <source>
        <dbReference type="SAM" id="Phobius"/>
    </source>
</evidence>
<dbReference type="InterPro" id="IPR008613">
    <property type="entry name" value="Excalibur_Ca-bd_domain"/>
</dbReference>
<name>A0ABW1T3N1_9ACTN</name>
<evidence type="ECO:0000313" key="5">
    <source>
        <dbReference type="Proteomes" id="UP001596138"/>
    </source>
</evidence>
<dbReference type="Pfam" id="PF07510">
    <property type="entry name" value="GmrSD_C"/>
    <property type="match status" value="1"/>
</dbReference>
<dbReference type="PANTHER" id="PTHR24094:SF15">
    <property type="entry name" value="AMP-DEPENDENT SYNTHETASE_LIGASE DOMAIN-CONTAINING PROTEIN-RELATED"/>
    <property type="match status" value="1"/>
</dbReference>
<evidence type="ECO:0000259" key="3">
    <source>
        <dbReference type="SMART" id="SM00894"/>
    </source>
</evidence>
<dbReference type="Pfam" id="PF10708">
    <property type="entry name" value="DUF2510"/>
    <property type="match status" value="1"/>
</dbReference>
<dbReference type="EMBL" id="JBHSTI010000017">
    <property type="protein sequence ID" value="MFC6239331.1"/>
    <property type="molecule type" value="Genomic_DNA"/>
</dbReference>
<feature type="region of interest" description="Disordered" evidence="1">
    <location>
        <begin position="149"/>
        <end position="195"/>
    </location>
</feature>